<accession>A0A839EYZ9</accession>
<dbReference type="EMBL" id="JACGXL010000005">
    <property type="protein sequence ID" value="MBA8889015.1"/>
    <property type="molecule type" value="Genomic_DNA"/>
</dbReference>
<dbReference type="GO" id="GO:0016491">
    <property type="term" value="F:oxidoreductase activity"/>
    <property type="evidence" value="ECO:0007669"/>
    <property type="project" value="UniProtKB-KW"/>
</dbReference>
<dbReference type="GO" id="GO:0005737">
    <property type="term" value="C:cytoplasm"/>
    <property type="evidence" value="ECO:0007669"/>
    <property type="project" value="TreeGrafter"/>
</dbReference>
<sequence length="415" mass="45063">MTPASDSVLVVGAGVVGHACALALQQRGARVTLVDPDRARIAPSWGNAGHIATEQTEPLASPAMLRSALRRHVAFGGPLDIRNPIALAPWIARYLRACTPSTFKAGQAALRGLLADALPAWRRLATRLEVPQLLRETGHWVCWESAATAARGERAWRATDIGTTRFDALATEHLARLQGAIPAPLAGGIAFEGTAQIADPLQLAEALSGAFEHAGGERRHETVEALVEEGGHLRVRIGNGDLLDADRVLVCAGVRSRDLLEPLGIRTPLVAERGYHLQWSDHDWPDLPPVVFEDRSMIVTRFSGGLRAAGFVEYARRDTPPDPRKWQRLAHHVEQLGLPVRGEPSLWYGARPTLPDYLPAIGRSRRFPALHYAFGHQHLGLTLAAVTGERIAALLDGRSDASVAAFAIERFGRHR</sequence>
<dbReference type="Gene3D" id="3.30.9.10">
    <property type="entry name" value="D-Amino Acid Oxidase, subunit A, domain 2"/>
    <property type="match status" value="1"/>
</dbReference>
<dbReference type="AlphaFoldDB" id="A0A839EYZ9"/>
<evidence type="ECO:0000259" key="2">
    <source>
        <dbReference type="Pfam" id="PF01266"/>
    </source>
</evidence>
<dbReference type="Proteomes" id="UP000550401">
    <property type="component" value="Unassembled WGS sequence"/>
</dbReference>
<proteinExistence type="predicted"/>
<dbReference type="RefSeq" id="WP_182532055.1">
    <property type="nucleotide sequence ID" value="NZ_JACGXL010000005.1"/>
</dbReference>
<feature type="domain" description="FAD dependent oxidoreductase" evidence="2">
    <location>
        <begin position="8"/>
        <end position="394"/>
    </location>
</feature>
<dbReference type="InterPro" id="IPR036188">
    <property type="entry name" value="FAD/NAD-bd_sf"/>
</dbReference>
<dbReference type="PANTHER" id="PTHR13847:SF289">
    <property type="entry name" value="GLYCINE OXIDASE"/>
    <property type="match status" value="1"/>
</dbReference>
<dbReference type="Gene3D" id="3.50.50.60">
    <property type="entry name" value="FAD/NAD(P)-binding domain"/>
    <property type="match status" value="2"/>
</dbReference>
<evidence type="ECO:0000313" key="4">
    <source>
        <dbReference type="Proteomes" id="UP000550401"/>
    </source>
</evidence>
<dbReference type="EC" id="1.4.99.-" evidence="3"/>
<reference evidence="3 4" key="1">
    <citation type="submission" date="2020-07" db="EMBL/GenBank/DDBJ databases">
        <title>Genomic Encyclopedia of Type Strains, Phase IV (KMG-V): Genome sequencing to study the core and pangenomes of soil and plant-associated prokaryotes.</title>
        <authorList>
            <person name="Whitman W."/>
        </authorList>
    </citation>
    <scope>NUCLEOTIDE SEQUENCE [LARGE SCALE GENOMIC DNA]</scope>
    <source>
        <strain evidence="3 4">RH2WT43</strain>
    </source>
</reference>
<protein>
    <submittedName>
        <fullName evidence="3">D-amino-acid dehydrogenase</fullName>
        <ecNumber evidence="3">1.4.99.-</ecNumber>
    </submittedName>
</protein>
<keyword evidence="1 3" id="KW-0560">Oxidoreductase</keyword>
<dbReference type="PANTHER" id="PTHR13847">
    <property type="entry name" value="SARCOSINE DEHYDROGENASE-RELATED"/>
    <property type="match status" value="1"/>
</dbReference>
<evidence type="ECO:0000256" key="1">
    <source>
        <dbReference type="ARBA" id="ARBA00023002"/>
    </source>
</evidence>
<dbReference type="InterPro" id="IPR006076">
    <property type="entry name" value="FAD-dep_OxRdtase"/>
</dbReference>
<keyword evidence="4" id="KW-1185">Reference proteome</keyword>
<organism evidence="3 4">
    <name type="scientific">Dokdonella fugitiva</name>
    <dbReference type="NCBI Taxonomy" id="328517"/>
    <lineage>
        <taxon>Bacteria</taxon>
        <taxon>Pseudomonadati</taxon>
        <taxon>Pseudomonadota</taxon>
        <taxon>Gammaproteobacteria</taxon>
        <taxon>Lysobacterales</taxon>
        <taxon>Rhodanobacteraceae</taxon>
        <taxon>Dokdonella</taxon>
    </lineage>
</organism>
<gene>
    <name evidence="3" type="ORF">FHW12_003251</name>
</gene>
<dbReference type="SUPFAM" id="SSF51905">
    <property type="entry name" value="FAD/NAD(P)-binding domain"/>
    <property type="match status" value="1"/>
</dbReference>
<evidence type="ECO:0000313" key="3">
    <source>
        <dbReference type="EMBL" id="MBA8889015.1"/>
    </source>
</evidence>
<dbReference type="Pfam" id="PF01266">
    <property type="entry name" value="DAO"/>
    <property type="match status" value="1"/>
</dbReference>
<name>A0A839EYZ9_9GAMM</name>
<comment type="caution">
    <text evidence="3">The sequence shown here is derived from an EMBL/GenBank/DDBJ whole genome shotgun (WGS) entry which is preliminary data.</text>
</comment>
<dbReference type="SUPFAM" id="SSF54373">
    <property type="entry name" value="FAD-linked reductases, C-terminal domain"/>
    <property type="match status" value="1"/>
</dbReference>